<name>A0ABX6LMR7_9BACT</name>
<reference evidence="2" key="1">
    <citation type="submission" date="2020-04" db="EMBL/GenBank/DDBJ databases">
        <authorList>
            <person name="Kittiwongwattana C."/>
        </authorList>
    </citation>
    <scope>NUCLEOTIDE SEQUENCE [LARGE SCALE GENOMIC DNA]</scope>
    <source>
        <strain evidence="2">1303</strain>
    </source>
</reference>
<proteinExistence type="predicted"/>
<evidence type="ECO:0000313" key="1">
    <source>
        <dbReference type="EMBL" id="QJB41338.1"/>
    </source>
</evidence>
<accession>A0ABX6LMR7</accession>
<dbReference type="EMBL" id="CP051204">
    <property type="protein sequence ID" value="QJB41338.1"/>
    <property type="molecule type" value="Genomic_DNA"/>
</dbReference>
<reference evidence="1 2" key="2">
    <citation type="submission" date="2020-09" db="EMBL/GenBank/DDBJ databases">
        <authorList>
            <person name="Kittiwongwattana C."/>
        </authorList>
    </citation>
    <scope>NUCLEOTIDE SEQUENCE [LARGE SCALE GENOMIC DNA]</scope>
    <source>
        <strain evidence="1 2">1303</strain>
    </source>
</reference>
<dbReference type="Proteomes" id="UP000503144">
    <property type="component" value="Chromosome"/>
</dbReference>
<keyword evidence="2" id="KW-1185">Reference proteome</keyword>
<dbReference type="RefSeq" id="WP_168861876.1">
    <property type="nucleotide sequence ID" value="NZ_CP051204.2"/>
</dbReference>
<organism evidence="1 2">
    <name type="scientific">Chitinophaga oryzae</name>
    <dbReference type="NCBI Taxonomy" id="2725414"/>
    <lineage>
        <taxon>Bacteria</taxon>
        <taxon>Pseudomonadati</taxon>
        <taxon>Bacteroidota</taxon>
        <taxon>Chitinophagia</taxon>
        <taxon>Chitinophagales</taxon>
        <taxon>Chitinophagaceae</taxon>
        <taxon>Chitinophaga</taxon>
    </lineage>
</organism>
<gene>
    <name evidence="1" type="ORF">HF324_27255</name>
</gene>
<sequence length="82" mass="9171">MLDFRISDYGSCSCRNRAALREEAGSKPSRREIILFTATTAVNNGFGMLTMHAGRKTAGHCHIQAMKSVEKRLQKWALLTTK</sequence>
<evidence type="ECO:0000313" key="2">
    <source>
        <dbReference type="Proteomes" id="UP000503144"/>
    </source>
</evidence>
<protein>
    <submittedName>
        <fullName evidence="1">Uncharacterized protein</fullName>
    </submittedName>
</protein>